<sequence>MIMIRIVYILFLILICFATPDQLLGNDLKRYPKTKKRIVQNLKMSGVENAHELLSDKRIKLYPHIFKKKKIKTNNKPVSFTDDSIERGKQFIAENEKLLDDIEMEYGVPKEIIVSITRTETNFGNYLGELEVVNSILTWVVHNKRRKLFEKELTSWFLICNRNNIDPFEYKGSTCGAFGLVQFLPSSYLRWAVDWDKDGVIDLFSIPDALASCANYLKIHGWDSSKKSAILAYNRSRAYVRYVFAYSKKITVPKRDTQIPILLEEFPQVEQVEQVEEINKVIEILNSNEMT</sequence>
<dbReference type="PANTHER" id="PTHR30163">
    <property type="entry name" value="MEMBRANE-BOUND LYTIC MUREIN TRANSGLYCOSYLASE B"/>
    <property type="match status" value="1"/>
</dbReference>
<dbReference type="InterPro" id="IPR031304">
    <property type="entry name" value="SLT_2"/>
</dbReference>
<dbReference type="GO" id="GO:0008933">
    <property type="term" value="F:peptidoglycan lytic transglycosylase activity"/>
    <property type="evidence" value="ECO:0007669"/>
    <property type="project" value="TreeGrafter"/>
</dbReference>
<organism evidence="2 3">
    <name type="scientific">Candidatus Woesebacteria bacterium RBG_13_36_22</name>
    <dbReference type="NCBI Taxonomy" id="1802478"/>
    <lineage>
        <taxon>Bacteria</taxon>
        <taxon>Candidatus Woeseibacteriota</taxon>
    </lineage>
</organism>
<dbReference type="SUPFAM" id="SSF53955">
    <property type="entry name" value="Lysozyme-like"/>
    <property type="match status" value="1"/>
</dbReference>
<dbReference type="Gene3D" id="1.10.8.350">
    <property type="entry name" value="Bacterial muramidase"/>
    <property type="match status" value="1"/>
</dbReference>
<reference evidence="2 3" key="1">
    <citation type="journal article" date="2016" name="Nat. Commun.">
        <title>Thousands of microbial genomes shed light on interconnected biogeochemical processes in an aquifer system.</title>
        <authorList>
            <person name="Anantharaman K."/>
            <person name="Brown C.T."/>
            <person name="Hug L.A."/>
            <person name="Sharon I."/>
            <person name="Castelle C.J."/>
            <person name="Probst A.J."/>
            <person name="Thomas B.C."/>
            <person name="Singh A."/>
            <person name="Wilkins M.J."/>
            <person name="Karaoz U."/>
            <person name="Brodie E.L."/>
            <person name="Williams K.H."/>
            <person name="Hubbard S.S."/>
            <person name="Banfield J.F."/>
        </authorList>
    </citation>
    <scope>NUCLEOTIDE SEQUENCE [LARGE SCALE GENOMIC DNA]</scope>
</reference>
<dbReference type="InterPro" id="IPR043426">
    <property type="entry name" value="MltB-like"/>
</dbReference>
<dbReference type="GO" id="GO:0009253">
    <property type="term" value="P:peptidoglycan catabolic process"/>
    <property type="evidence" value="ECO:0007669"/>
    <property type="project" value="TreeGrafter"/>
</dbReference>
<evidence type="ECO:0000259" key="1">
    <source>
        <dbReference type="Pfam" id="PF13406"/>
    </source>
</evidence>
<comment type="caution">
    <text evidence="2">The sequence shown here is derived from an EMBL/GenBank/DDBJ whole genome shotgun (WGS) entry which is preliminary data.</text>
</comment>
<dbReference type="Proteomes" id="UP000176939">
    <property type="component" value="Unassembled WGS sequence"/>
</dbReference>
<accession>A0A1F7X4G6</accession>
<dbReference type="EMBL" id="MGFQ01000024">
    <property type="protein sequence ID" value="OGM09258.1"/>
    <property type="molecule type" value="Genomic_DNA"/>
</dbReference>
<proteinExistence type="predicted"/>
<protein>
    <recommendedName>
        <fullName evidence="1">Transglycosylase SLT domain-containing protein</fullName>
    </recommendedName>
</protein>
<evidence type="ECO:0000313" key="2">
    <source>
        <dbReference type="EMBL" id="OGM09258.1"/>
    </source>
</evidence>
<feature type="domain" description="Transglycosylase SLT" evidence="1">
    <location>
        <begin position="79"/>
        <end position="228"/>
    </location>
</feature>
<dbReference type="CDD" id="cd13399">
    <property type="entry name" value="Slt35-like"/>
    <property type="match status" value="1"/>
</dbReference>
<dbReference type="InterPro" id="IPR023346">
    <property type="entry name" value="Lysozyme-like_dom_sf"/>
</dbReference>
<dbReference type="AlphaFoldDB" id="A0A1F7X4G6"/>
<dbReference type="Gene3D" id="1.10.530.10">
    <property type="match status" value="1"/>
</dbReference>
<name>A0A1F7X4G6_9BACT</name>
<evidence type="ECO:0000313" key="3">
    <source>
        <dbReference type="Proteomes" id="UP000176939"/>
    </source>
</evidence>
<dbReference type="Pfam" id="PF13406">
    <property type="entry name" value="SLT_2"/>
    <property type="match status" value="1"/>
</dbReference>
<gene>
    <name evidence="2" type="ORF">A2Z67_04945</name>
</gene>
<dbReference type="PANTHER" id="PTHR30163:SF9">
    <property type="entry name" value="MEMBRANE-BOUND LYTIC MUREIN TRANSGLYCOSYLASE B"/>
    <property type="match status" value="1"/>
</dbReference>